<feature type="signal peptide" evidence="1">
    <location>
        <begin position="1"/>
        <end position="21"/>
    </location>
</feature>
<sequence length="474" mass="49017">MLSTKLILLFFATASLPGVYTLDSPKDTPSEDIPASNHDLALRESVNQQLTCISSCTSANLDVSVQAISFPTSKILSRPPRFSFRSSEVTLTPSLALGPGPGASSPPTSLSIPSPEISDATFVTAAPNQPSIFHGEPNQVLASPAQPSTQQQLQTPMSPAPTYSSISIKSRLPFIISDPVPGGLPPHFLTTSPSPELAFPMPPSFPDNPSPSTLLEESPAVPKLTHVPTPLPRSSPGVLPITLLAPTLSSPTGPSMPGVSVVPGASAVIIPLTPSVIVQVPQQPFAFTTITEMYDGTTTGIFVVATPYLPGQTGTVIVRIPQTLAVDLKFTTITSVYSGTDVATLTAATPSLLGQVGTVIVQLPAGSTTLSSLHPSLALTAAITAVPSAVDEFGTIRVQIPQQFTALTLLSTPGASQTVDLSPGNSTVAGTMSRLGLLYTSSIMPPFIGGAGREAVIGWPWILLGVAGMVLAWL</sequence>
<dbReference type="OrthoDB" id="4405280at2759"/>
<dbReference type="KEGG" id="pno:SNOG_04744"/>
<dbReference type="AlphaFoldDB" id="A0A7U2F944"/>
<gene>
    <name evidence="2" type="ORF">JI435_047440</name>
</gene>
<organism evidence="2 3">
    <name type="scientific">Phaeosphaeria nodorum (strain SN15 / ATCC MYA-4574 / FGSC 10173)</name>
    <name type="common">Glume blotch fungus</name>
    <name type="synonym">Parastagonospora nodorum</name>
    <dbReference type="NCBI Taxonomy" id="321614"/>
    <lineage>
        <taxon>Eukaryota</taxon>
        <taxon>Fungi</taxon>
        <taxon>Dikarya</taxon>
        <taxon>Ascomycota</taxon>
        <taxon>Pezizomycotina</taxon>
        <taxon>Dothideomycetes</taxon>
        <taxon>Pleosporomycetidae</taxon>
        <taxon>Pleosporales</taxon>
        <taxon>Pleosporineae</taxon>
        <taxon>Phaeosphaeriaceae</taxon>
        <taxon>Parastagonospora</taxon>
    </lineage>
</organism>
<feature type="chain" id="PRO_5034605296" evidence="1">
    <location>
        <begin position="22"/>
        <end position="474"/>
    </location>
</feature>
<proteinExistence type="predicted"/>
<dbReference type="Pfam" id="PF05792">
    <property type="entry name" value="Candida_ALS"/>
    <property type="match status" value="2"/>
</dbReference>
<dbReference type="InterPro" id="IPR008440">
    <property type="entry name" value="Agglutinin-like_ALS_rpt"/>
</dbReference>
<evidence type="ECO:0000313" key="2">
    <source>
        <dbReference type="EMBL" id="QRC98704.1"/>
    </source>
</evidence>
<dbReference type="EMBL" id="CP069030">
    <property type="protein sequence ID" value="QRC98704.1"/>
    <property type="molecule type" value="Genomic_DNA"/>
</dbReference>
<accession>A0A7U2F944</accession>
<protein>
    <submittedName>
        <fullName evidence="2">Uncharacterized protein</fullName>
    </submittedName>
</protein>
<keyword evidence="3" id="KW-1185">Reference proteome</keyword>
<name>A0A7U2F944_PHANO</name>
<evidence type="ECO:0000313" key="3">
    <source>
        <dbReference type="Proteomes" id="UP000663193"/>
    </source>
</evidence>
<dbReference type="RefSeq" id="XP_001795156.1">
    <property type="nucleotide sequence ID" value="XM_001795104.1"/>
</dbReference>
<dbReference type="VEuPathDB" id="FungiDB:JI435_047440"/>
<dbReference type="GO" id="GO:0007155">
    <property type="term" value="P:cell adhesion"/>
    <property type="evidence" value="ECO:0007669"/>
    <property type="project" value="InterPro"/>
</dbReference>
<evidence type="ECO:0000256" key="1">
    <source>
        <dbReference type="SAM" id="SignalP"/>
    </source>
</evidence>
<dbReference type="OMA" id="PFCTGAG"/>
<dbReference type="Proteomes" id="UP000663193">
    <property type="component" value="Chromosome 8"/>
</dbReference>
<reference evidence="3" key="1">
    <citation type="journal article" date="2021" name="BMC Genomics">
        <title>Chromosome-level genome assembly and manually-curated proteome of model necrotroph Parastagonospora nodorum Sn15 reveals a genome-wide trove of candidate effector homologs, and redundancy of virulence-related functions within an accessory chromosome.</title>
        <authorList>
            <person name="Bertazzoni S."/>
            <person name="Jones D.A.B."/>
            <person name="Phan H.T."/>
            <person name="Tan K.-C."/>
            <person name="Hane J.K."/>
        </authorList>
    </citation>
    <scope>NUCLEOTIDE SEQUENCE [LARGE SCALE GENOMIC DNA]</scope>
    <source>
        <strain evidence="3">SN15 / ATCC MYA-4574 / FGSC 10173)</strain>
    </source>
</reference>
<keyword evidence="1" id="KW-0732">Signal</keyword>